<evidence type="ECO:0000313" key="14">
    <source>
        <dbReference type="Proteomes" id="UP001056012"/>
    </source>
</evidence>
<evidence type="ECO:0000256" key="1">
    <source>
        <dbReference type="ARBA" id="ARBA00001974"/>
    </source>
</evidence>
<dbReference type="GO" id="GO:0050085">
    <property type="term" value="F:mannitol 2-dehydrogenase (NADP+) activity"/>
    <property type="evidence" value="ECO:0007669"/>
    <property type="project" value="UniProtKB-EC"/>
</dbReference>
<evidence type="ECO:0000259" key="10">
    <source>
        <dbReference type="Pfam" id="PF00441"/>
    </source>
</evidence>
<keyword evidence="6" id="KW-0521">NADP</keyword>
<comment type="similarity">
    <text evidence="2">Belongs to the short-chain dehydrogenases/reductases (SDR) family.</text>
</comment>
<dbReference type="GO" id="GO:0005737">
    <property type="term" value="C:cytoplasm"/>
    <property type="evidence" value="ECO:0007669"/>
    <property type="project" value="TreeGrafter"/>
</dbReference>
<evidence type="ECO:0000256" key="8">
    <source>
        <dbReference type="ARBA" id="ARBA00066645"/>
    </source>
</evidence>
<dbReference type="GO" id="GO:0019594">
    <property type="term" value="P:mannitol metabolic process"/>
    <property type="evidence" value="ECO:0007669"/>
    <property type="project" value="UniProtKB-ARBA"/>
</dbReference>
<keyword evidence="5" id="KW-0274">FAD</keyword>
<evidence type="ECO:0000313" key="13">
    <source>
        <dbReference type="EMBL" id="USP72929.1"/>
    </source>
</evidence>
<dbReference type="InterPro" id="IPR036291">
    <property type="entry name" value="NAD(P)-bd_dom_sf"/>
</dbReference>
<dbReference type="Pfam" id="PF00441">
    <property type="entry name" value="Acyl-CoA_dh_1"/>
    <property type="match status" value="1"/>
</dbReference>
<feature type="domain" description="Acyl-CoA oxidase/dehydrogenase middle" evidence="11">
    <location>
        <begin position="431"/>
        <end position="526"/>
    </location>
</feature>
<keyword evidence="4" id="KW-0285">Flavoprotein</keyword>
<evidence type="ECO:0000256" key="6">
    <source>
        <dbReference type="ARBA" id="ARBA00022857"/>
    </source>
</evidence>
<dbReference type="FunFam" id="3.40.50.720:FF:000090">
    <property type="entry name" value="NADP-dependent mannitol dehydrogenase"/>
    <property type="match status" value="1"/>
</dbReference>
<dbReference type="Gene3D" id="1.10.540.10">
    <property type="entry name" value="Acyl-CoA dehydrogenase/oxidase, N-terminal domain"/>
    <property type="match status" value="1"/>
</dbReference>
<dbReference type="Pfam" id="PF13561">
    <property type="entry name" value="adh_short_C2"/>
    <property type="match status" value="1"/>
</dbReference>
<dbReference type="GO" id="GO:0050660">
    <property type="term" value="F:flavin adenine dinucleotide binding"/>
    <property type="evidence" value="ECO:0007669"/>
    <property type="project" value="InterPro"/>
</dbReference>
<dbReference type="Gene3D" id="3.40.50.720">
    <property type="entry name" value="NAD(P)-binding Rossmann-like Domain"/>
    <property type="match status" value="1"/>
</dbReference>
<protein>
    <recommendedName>
        <fullName evidence="9">NADP-dependent mannitol dehydrogenase</fullName>
        <ecNumber evidence="8">1.1.1.138</ecNumber>
    </recommendedName>
</protein>
<keyword evidence="14" id="KW-1185">Reference proteome</keyword>
<dbReference type="AlphaFoldDB" id="A0A9Q8YZL5"/>
<accession>A0A9Q8YZL5</accession>
<feature type="domain" description="Acyl-CoA dehydrogenase/oxidase N-terminal" evidence="12">
    <location>
        <begin position="306"/>
        <end position="425"/>
    </location>
</feature>
<dbReference type="InterPro" id="IPR013786">
    <property type="entry name" value="AcylCoA_DH/ox_N"/>
</dbReference>
<reference evidence="13" key="1">
    <citation type="submission" date="2021-12" db="EMBL/GenBank/DDBJ databases">
        <title>Curvularia clavata genome.</title>
        <authorList>
            <person name="Cao Y."/>
        </authorList>
    </citation>
    <scope>NUCLEOTIDE SEQUENCE</scope>
    <source>
        <strain evidence="13">Yc1106</strain>
    </source>
</reference>
<feature type="domain" description="Acyl-CoA dehydrogenase/oxidase C-terminal" evidence="10">
    <location>
        <begin position="538"/>
        <end position="693"/>
    </location>
</feature>
<dbReference type="PRINTS" id="PR00081">
    <property type="entry name" value="GDHRDH"/>
</dbReference>
<evidence type="ECO:0000256" key="4">
    <source>
        <dbReference type="ARBA" id="ARBA00022630"/>
    </source>
</evidence>
<name>A0A9Q8YZL5_CURCL</name>
<dbReference type="InterPro" id="IPR046373">
    <property type="entry name" value="Acyl-CoA_Oxase/DH_mid-dom_sf"/>
</dbReference>
<comment type="cofactor">
    <cofactor evidence="1">
        <name>FAD</name>
        <dbReference type="ChEBI" id="CHEBI:57692"/>
    </cofactor>
</comment>
<proteinExistence type="inferred from homology"/>
<dbReference type="SUPFAM" id="SSF51735">
    <property type="entry name" value="NAD(P)-binding Rossmann-fold domains"/>
    <property type="match status" value="1"/>
</dbReference>
<evidence type="ECO:0000259" key="12">
    <source>
        <dbReference type="Pfam" id="PF02771"/>
    </source>
</evidence>
<organism evidence="13 14">
    <name type="scientific">Curvularia clavata</name>
    <dbReference type="NCBI Taxonomy" id="95742"/>
    <lineage>
        <taxon>Eukaryota</taxon>
        <taxon>Fungi</taxon>
        <taxon>Dikarya</taxon>
        <taxon>Ascomycota</taxon>
        <taxon>Pezizomycotina</taxon>
        <taxon>Dothideomycetes</taxon>
        <taxon>Pleosporomycetidae</taxon>
        <taxon>Pleosporales</taxon>
        <taxon>Pleosporineae</taxon>
        <taxon>Pleosporaceae</taxon>
        <taxon>Curvularia</taxon>
    </lineage>
</organism>
<dbReference type="InterPro" id="IPR006091">
    <property type="entry name" value="Acyl-CoA_Oxase/DH_mid-dom"/>
</dbReference>
<dbReference type="EC" id="1.1.1.138" evidence="8"/>
<dbReference type="Proteomes" id="UP001056012">
    <property type="component" value="Chromosome 1"/>
</dbReference>
<evidence type="ECO:0000256" key="7">
    <source>
        <dbReference type="ARBA" id="ARBA00023002"/>
    </source>
</evidence>
<dbReference type="Gene3D" id="1.20.140.10">
    <property type="entry name" value="Butyryl-CoA Dehydrogenase, subunit A, domain 3"/>
    <property type="match status" value="1"/>
</dbReference>
<dbReference type="OrthoDB" id="10254877at2759"/>
<dbReference type="SUPFAM" id="SSF47203">
    <property type="entry name" value="Acyl-CoA dehydrogenase C-terminal domain-like"/>
    <property type="match status" value="1"/>
</dbReference>
<evidence type="ECO:0000259" key="11">
    <source>
        <dbReference type="Pfam" id="PF02770"/>
    </source>
</evidence>
<dbReference type="Pfam" id="PF02771">
    <property type="entry name" value="Acyl-CoA_dh_N"/>
    <property type="match status" value="1"/>
</dbReference>
<evidence type="ECO:0000256" key="9">
    <source>
        <dbReference type="ARBA" id="ARBA00069279"/>
    </source>
</evidence>
<dbReference type="InterPro" id="IPR037069">
    <property type="entry name" value="AcylCoA_DH/ox_N_sf"/>
</dbReference>
<dbReference type="InterPro" id="IPR009100">
    <property type="entry name" value="AcylCoA_DH/oxidase_NM_dom_sf"/>
</dbReference>
<sequence length="707" mass="76487">MIEVPKATELKDLFSLKGKVVIVTGASGPTGIGTEAARGCAEFGADLAITYNSRAEGAEKNAKEMSEKYGVKVKAYKCQVGDYAQCEKLVQDVIKDFGKVDVFIANAGKTADNGILDATVEQWKEVVETDLTGTFNCARAVGLHFRERKTGSLIITSSMSGHIANFPQEQTSYNVAKAGCIHLAKSLANEWRDFARVNSISPGYIDTGLSDFVPQDIQKLWHSMIPMGRDAKATELKGAYVYFASDASSYCTGSDLLIDGGYCVRSNPATPPPTMSAPKQETFGNLGPWAEPSWFSSLASPYYNASHKKLRNTIRAYVDEHIKPHMLEWEEAGGAPHSERLKWAQTGFSFTDIPTAYRPGNVPGPAGIPVDQLDVFHLMIMTDEMSRIEGGVATSLEGASVIGAPPIVHYGTEEQKRKWLPGLFSWETSFCLGITEPGGGSDVANLQTTATKTPDGKSYIVNGYKKWITGIPWATHMTTAVRTGGPGASGLSLLVIPVSSPGLTHRRIPNSGQKAGGASFVELDNVRVPVENLIGPENGGFPIIMRNFNRERFIMSISCNRKARTCLSHSFAYASTRHTFGKPLIANQIIASKLATIARYVESHWAWLEQLAFHIQASPKGWQDPSIAGQIALSKVHGGRILELAAREAQQVFGGAGYQKGGGPGAVVEQISRDLRMMVVGGGSEEIIADLAVRQEVGLAKRRGWKL</sequence>
<comment type="similarity">
    <text evidence="3">Belongs to the acyl-CoA dehydrogenase family.</text>
</comment>
<evidence type="ECO:0000256" key="5">
    <source>
        <dbReference type="ARBA" id="ARBA00022827"/>
    </source>
</evidence>
<evidence type="ECO:0000256" key="3">
    <source>
        <dbReference type="ARBA" id="ARBA00009347"/>
    </source>
</evidence>
<dbReference type="InterPro" id="IPR050741">
    <property type="entry name" value="Acyl-CoA_dehydrogenase"/>
</dbReference>
<evidence type="ECO:0000256" key="2">
    <source>
        <dbReference type="ARBA" id="ARBA00006484"/>
    </source>
</evidence>
<dbReference type="InterPro" id="IPR009075">
    <property type="entry name" value="AcylCo_DH/oxidase_C"/>
</dbReference>
<keyword evidence="7" id="KW-0560">Oxidoreductase</keyword>
<dbReference type="SUPFAM" id="SSF56645">
    <property type="entry name" value="Acyl-CoA dehydrogenase NM domain-like"/>
    <property type="match status" value="1"/>
</dbReference>
<dbReference type="InterPro" id="IPR002347">
    <property type="entry name" value="SDR_fam"/>
</dbReference>
<dbReference type="GO" id="GO:0003995">
    <property type="term" value="F:acyl-CoA dehydrogenase activity"/>
    <property type="evidence" value="ECO:0007669"/>
    <property type="project" value="TreeGrafter"/>
</dbReference>
<gene>
    <name evidence="13" type="ORF">yc1106_00203</name>
</gene>
<dbReference type="InterPro" id="IPR036250">
    <property type="entry name" value="AcylCo_DH-like_C"/>
</dbReference>
<dbReference type="VEuPathDB" id="FungiDB:yc1106_00203"/>
<dbReference type="Gene3D" id="2.40.110.10">
    <property type="entry name" value="Butyryl-CoA Dehydrogenase, subunit A, domain 2"/>
    <property type="match status" value="1"/>
</dbReference>
<dbReference type="PANTHER" id="PTHR48083:SF28">
    <property type="entry name" value="ACYL-COA DEHYDROGENASE FAMILY PROTEIN (AFU_ORTHOLOGUE AFUA_6G10880)-RELATED"/>
    <property type="match status" value="1"/>
</dbReference>
<dbReference type="CDD" id="cd05352">
    <property type="entry name" value="MDH-like_SDR_c"/>
    <property type="match status" value="1"/>
</dbReference>
<dbReference type="PANTHER" id="PTHR48083">
    <property type="entry name" value="MEDIUM-CHAIN SPECIFIC ACYL-COA DEHYDROGENASE, MITOCHONDRIAL-RELATED"/>
    <property type="match status" value="1"/>
</dbReference>
<dbReference type="GO" id="GO:0033539">
    <property type="term" value="P:fatty acid beta-oxidation using acyl-CoA dehydrogenase"/>
    <property type="evidence" value="ECO:0007669"/>
    <property type="project" value="TreeGrafter"/>
</dbReference>
<dbReference type="EMBL" id="CP089274">
    <property type="protein sequence ID" value="USP72929.1"/>
    <property type="molecule type" value="Genomic_DNA"/>
</dbReference>
<dbReference type="Pfam" id="PF02770">
    <property type="entry name" value="Acyl-CoA_dh_M"/>
    <property type="match status" value="1"/>
</dbReference>